<proteinExistence type="predicted"/>
<dbReference type="AlphaFoldDB" id="A0A7W6CEJ8"/>
<accession>A0A7W6CEJ8</accession>
<keyword evidence="2" id="KW-1185">Reference proteome</keyword>
<organism evidence="1 2">
    <name type="scientific">Rhizobium skierniewicense</name>
    <dbReference type="NCBI Taxonomy" id="984260"/>
    <lineage>
        <taxon>Bacteria</taxon>
        <taxon>Pseudomonadati</taxon>
        <taxon>Pseudomonadota</taxon>
        <taxon>Alphaproteobacteria</taxon>
        <taxon>Hyphomicrobiales</taxon>
        <taxon>Rhizobiaceae</taxon>
        <taxon>Rhizobium/Agrobacterium group</taxon>
        <taxon>Rhizobium</taxon>
    </lineage>
</organism>
<sequence length="60" mass="6407">MGPFPSRFSDHAILKTESVRVTFITKMILGISALPASCNEITDRGGIGDDQKRLGKGGES</sequence>
<dbReference type="EMBL" id="JACIDV010000004">
    <property type="protein sequence ID" value="MBB3945766.1"/>
    <property type="molecule type" value="Genomic_DNA"/>
</dbReference>
<name>A0A7W6CEJ8_9HYPH</name>
<evidence type="ECO:0000313" key="1">
    <source>
        <dbReference type="EMBL" id="MBB3945766.1"/>
    </source>
</evidence>
<gene>
    <name evidence="1" type="ORF">GGQ73_001701</name>
</gene>
<evidence type="ECO:0000313" key="2">
    <source>
        <dbReference type="Proteomes" id="UP000565286"/>
    </source>
</evidence>
<reference evidence="1 2" key="1">
    <citation type="submission" date="2020-08" db="EMBL/GenBank/DDBJ databases">
        <title>Genomic Encyclopedia of Type Strains, Phase IV (KMG-IV): sequencing the most valuable type-strain genomes for metagenomic binning, comparative biology and taxonomic classification.</title>
        <authorList>
            <person name="Goeker M."/>
        </authorList>
    </citation>
    <scope>NUCLEOTIDE SEQUENCE [LARGE SCALE GENOMIC DNA]</scope>
    <source>
        <strain evidence="1 2">DSM 26438</strain>
    </source>
</reference>
<protein>
    <submittedName>
        <fullName evidence="1">Uncharacterized protein</fullName>
    </submittedName>
</protein>
<comment type="caution">
    <text evidence="1">The sequence shown here is derived from an EMBL/GenBank/DDBJ whole genome shotgun (WGS) entry which is preliminary data.</text>
</comment>
<dbReference type="Proteomes" id="UP000565286">
    <property type="component" value="Unassembled WGS sequence"/>
</dbReference>